<gene>
    <name evidence="24" type="primary">KU70</name>
    <name evidence="24" type="ORF">CFD26_101605</name>
</gene>
<dbReference type="CDD" id="cd00788">
    <property type="entry name" value="KU70"/>
    <property type="match status" value="1"/>
</dbReference>
<evidence type="ECO:0000256" key="16">
    <source>
        <dbReference type="ARBA" id="ARBA00023204"/>
    </source>
</evidence>
<dbReference type="Proteomes" id="UP000215289">
    <property type="component" value="Unassembled WGS sequence"/>
</dbReference>
<evidence type="ECO:0000256" key="3">
    <source>
        <dbReference type="ARBA" id="ARBA00005240"/>
    </source>
</evidence>
<dbReference type="GO" id="GO:0016787">
    <property type="term" value="F:hydrolase activity"/>
    <property type="evidence" value="ECO:0007669"/>
    <property type="project" value="UniProtKB-KW"/>
</dbReference>
<dbReference type="InterPro" id="IPR036361">
    <property type="entry name" value="SAP_dom_sf"/>
</dbReference>
<evidence type="ECO:0000256" key="22">
    <source>
        <dbReference type="SAM" id="MobiDB-lite"/>
    </source>
</evidence>
<keyword evidence="9" id="KW-0227">DNA damage</keyword>
<comment type="similarity">
    <text evidence="3">Belongs to the ku70 family.</text>
</comment>
<dbReference type="SUPFAM" id="SSF53300">
    <property type="entry name" value="vWA-like"/>
    <property type="match status" value="1"/>
</dbReference>
<comment type="function">
    <text evidence="18">Single-stranded DNA-dependent ATP-dependent helicase. Involved in non-homologous end joining (NHEJ) DNA double strand break repair. DNA-binding is sequence-independent but has a high affinity to nicks in double-stranded DNA and to the ends of duplex DNA. Binds to naturally occurring chromosomal ends, and therefore provides chromosomal end protection. Required also for telomere recombination to repair telomeric ends in the absence of telomerase. KU70, of the KU70/KU80 heterodimer, binds to the stem loop of TLC1, the RNA component of telomerase. Involved in telomere maintenance. Interacts with telomeric repeats and subtelomeric sequences thereby controlling telomere length and protecting against subtelomeric rearrangement. Maintains telomeric chromatin, which is involved in silencing the expression of genes located at the telomere. Required for mating-type switching.</text>
</comment>
<dbReference type="Pfam" id="PF03730">
    <property type="entry name" value="Ku_C"/>
    <property type="match status" value="1"/>
</dbReference>
<dbReference type="CDD" id="cd01458">
    <property type="entry name" value="vWA_ku"/>
    <property type="match status" value="1"/>
</dbReference>
<dbReference type="FunFam" id="1.10.1600.10:FF:000004">
    <property type="entry name" value="ATP-dependent DNA helicase II subunit 1"/>
    <property type="match status" value="1"/>
</dbReference>
<dbReference type="SUPFAM" id="SSF68906">
    <property type="entry name" value="SAP domain"/>
    <property type="match status" value="1"/>
</dbReference>
<evidence type="ECO:0000256" key="18">
    <source>
        <dbReference type="ARBA" id="ARBA00024890"/>
    </source>
</evidence>
<dbReference type="GO" id="GO:0000723">
    <property type="term" value="P:telomere maintenance"/>
    <property type="evidence" value="ECO:0007669"/>
    <property type="project" value="InterPro"/>
</dbReference>
<dbReference type="PANTHER" id="PTHR12604">
    <property type="entry name" value="KU AUTOANTIGEN DNA HELICASE"/>
    <property type="match status" value="1"/>
</dbReference>
<keyword evidence="7" id="KW-0158">Chromosome</keyword>
<evidence type="ECO:0000256" key="9">
    <source>
        <dbReference type="ARBA" id="ARBA00022763"/>
    </source>
</evidence>
<keyword evidence="17" id="KW-0539">Nucleus</keyword>
<dbReference type="Gene3D" id="3.40.50.410">
    <property type="entry name" value="von Willebrand factor, type A domain"/>
    <property type="match status" value="1"/>
</dbReference>
<keyword evidence="13" id="KW-0779">Telomere</keyword>
<name>A0A3R7JBN5_9EURO</name>
<evidence type="ECO:0000256" key="11">
    <source>
        <dbReference type="ARBA" id="ARBA00022806"/>
    </source>
</evidence>
<keyword evidence="12" id="KW-0067">ATP-binding</keyword>
<dbReference type="GO" id="GO:0042162">
    <property type="term" value="F:telomeric DNA binding"/>
    <property type="evidence" value="ECO:0007669"/>
    <property type="project" value="InterPro"/>
</dbReference>
<evidence type="ECO:0000259" key="23">
    <source>
        <dbReference type="PROSITE" id="PS50800"/>
    </source>
</evidence>
<evidence type="ECO:0000256" key="1">
    <source>
        <dbReference type="ARBA" id="ARBA00004123"/>
    </source>
</evidence>
<feature type="domain" description="SAP" evidence="23">
    <location>
        <begin position="617"/>
        <end position="651"/>
    </location>
</feature>
<evidence type="ECO:0000256" key="5">
    <source>
        <dbReference type="ARBA" id="ARBA00012551"/>
    </source>
</evidence>
<dbReference type="Gene3D" id="1.10.1600.10">
    <property type="match status" value="1"/>
</dbReference>
<evidence type="ECO:0000256" key="12">
    <source>
        <dbReference type="ARBA" id="ARBA00022840"/>
    </source>
</evidence>
<dbReference type="InterPro" id="IPR005161">
    <property type="entry name" value="Ku_N"/>
</dbReference>
<evidence type="ECO:0000256" key="14">
    <source>
        <dbReference type="ARBA" id="ARBA00023125"/>
    </source>
</evidence>
<dbReference type="Pfam" id="PF03731">
    <property type="entry name" value="Ku_N"/>
    <property type="match status" value="1"/>
</dbReference>
<dbReference type="Gene3D" id="2.40.290.10">
    <property type="match status" value="1"/>
</dbReference>
<feature type="compositionally biased region" description="Acidic residues" evidence="22">
    <location>
        <begin position="11"/>
        <end position="21"/>
    </location>
</feature>
<dbReference type="GO" id="GO:0005524">
    <property type="term" value="F:ATP binding"/>
    <property type="evidence" value="ECO:0007669"/>
    <property type="project" value="UniProtKB-KW"/>
</dbReference>
<dbReference type="Pfam" id="PF02037">
    <property type="entry name" value="SAP"/>
    <property type="match status" value="1"/>
</dbReference>
<dbReference type="PANTHER" id="PTHR12604:SF2">
    <property type="entry name" value="X-RAY REPAIR CROSS-COMPLEMENTING PROTEIN 6"/>
    <property type="match status" value="1"/>
</dbReference>
<keyword evidence="25" id="KW-1185">Reference proteome</keyword>
<dbReference type="STRING" id="1245748.A0A3R7JBN5"/>
<dbReference type="InterPro" id="IPR047087">
    <property type="entry name" value="KU70_core_dom"/>
</dbReference>
<dbReference type="FunFam" id="3.40.50.410:FF:000071">
    <property type="entry name" value="ATP-dependent DNA helicase II subunit 1"/>
    <property type="match status" value="1"/>
</dbReference>
<dbReference type="Pfam" id="PF02735">
    <property type="entry name" value="Ku"/>
    <property type="match status" value="1"/>
</dbReference>
<sequence length="654" mass="73571">MADDNPYRDDEAAEEEEEIDETGYKTVKDAVLFAIEVSDSMLTPRPSSDTKKRVEESPTTAALKCAYHLMQQRIISNPRDMIGVLLYGTQASKFYDEDENSRGDLSYPHCYLFTDLDVPSAREVKELRALAEDEGKAREVLVPSKERVSMSNVLFCANQIFTSKAPNFLSRRLFIVTDNDNPHGDSKSQRSAATVRAKDLYDLGVTIELFPISQPEHEFDSSKFYDDIIYKTSPTDAEAPVYLKDDSKASTASGDGISLLNGLLSSINSRSVPRRAHFSNMPLELGPNFKISVTGYLLFKRQAPARSCYVWLRGEKPQIVKGVTTQIADDTARTVEKSEIRKAYKFGNDQVSFTPEEQKALRHFGDPVIRIIGFKPLSALPFWANVKHPFFIYPSEEDYVGSTRVFSALHQKLLKDHKLALVWFIPRKNAAPVLGAMIAGEEKIDENGIQKFPPGMWIIPLPYADDVRQNPETTLNVAPEPLIDQMRTIVQQLQLPKATYEPQKYPNPSLQWHYRILQALALDEDLPEKPEDKTIPKYRQIDKRAGEYVLSWADELEKQYAAPAAQGPKSTLVKRSAKDRAADADEASSHPSKRIKAESGSDGVEVEVRLHYEKGSLSKLTVAVLKDFLTAHGRSTAGKKADLIERVEEYMETK</sequence>
<evidence type="ECO:0000256" key="13">
    <source>
        <dbReference type="ARBA" id="ARBA00022895"/>
    </source>
</evidence>
<dbReference type="GO" id="GO:0006310">
    <property type="term" value="P:DNA recombination"/>
    <property type="evidence" value="ECO:0007669"/>
    <property type="project" value="UniProtKB-KW"/>
</dbReference>
<keyword evidence="10" id="KW-0378">Hydrolase</keyword>
<dbReference type="SMART" id="SM00513">
    <property type="entry name" value="SAP"/>
    <property type="match status" value="1"/>
</dbReference>
<dbReference type="SMART" id="SM00559">
    <property type="entry name" value="Ku78"/>
    <property type="match status" value="1"/>
</dbReference>
<dbReference type="PROSITE" id="PS50800">
    <property type="entry name" value="SAP"/>
    <property type="match status" value="1"/>
</dbReference>
<evidence type="ECO:0000256" key="4">
    <source>
        <dbReference type="ARBA" id="ARBA00011584"/>
    </source>
</evidence>
<evidence type="ECO:0000256" key="20">
    <source>
        <dbReference type="ARBA" id="ARBA00047995"/>
    </source>
</evidence>
<dbReference type="Gene3D" id="4.10.970.10">
    <property type="entry name" value="Ku70, bridge and pillars"/>
    <property type="match status" value="1"/>
</dbReference>
<keyword evidence="16" id="KW-0234">DNA repair</keyword>
<dbReference type="Gene3D" id="1.10.720.30">
    <property type="entry name" value="SAP domain"/>
    <property type="match status" value="1"/>
</dbReference>
<evidence type="ECO:0000256" key="19">
    <source>
        <dbReference type="ARBA" id="ARBA00031811"/>
    </source>
</evidence>
<dbReference type="GO" id="GO:0003678">
    <property type="term" value="F:DNA helicase activity"/>
    <property type="evidence" value="ECO:0007669"/>
    <property type="project" value="UniProtKB-EC"/>
</dbReference>
<dbReference type="GO" id="GO:0003690">
    <property type="term" value="F:double-stranded DNA binding"/>
    <property type="evidence" value="ECO:0007669"/>
    <property type="project" value="TreeGrafter"/>
</dbReference>
<evidence type="ECO:0000256" key="2">
    <source>
        <dbReference type="ARBA" id="ARBA00004574"/>
    </source>
</evidence>
<dbReference type="InterPro" id="IPR016194">
    <property type="entry name" value="SPOC-like_C_dom_sf"/>
</dbReference>
<keyword evidence="11 24" id="KW-0347">Helicase</keyword>
<dbReference type="EMBL" id="NIDN02000269">
    <property type="protein sequence ID" value="RLL93741.1"/>
    <property type="molecule type" value="Genomic_DNA"/>
</dbReference>
<feature type="active site" description="Schiff-base intermediate with DNA; for 5'-deoxyribose-5-phosphate lyase activity" evidence="21">
    <location>
        <position position="25"/>
    </location>
</feature>
<dbReference type="InterPro" id="IPR006165">
    <property type="entry name" value="Ku70"/>
</dbReference>
<comment type="subunit">
    <text evidence="4">Heterodimer of Ku70 and Ku80.</text>
</comment>
<dbReference type="GO" id="GO:0006303">
    <property type="term" value="P:double-strand break repair via nonhomologous end joining"/>
    <property type="evidence" value="ECO:0007669"/>
    <property type="project" value="InterPro"/>
</dbReference>
<dbReference type="InterPro" id="IPR027388">
    <property type="entry name" value="Ku70_bridge/pillars_dom_sf"/>
</dbReference>
<comment type="catalytic activity">
    <reaction evidence="20">
        <text>ATP + H2O = ADP + phosphate + H(+)</text>
        <dbReference type="Rhea" id="RHEA:13065"/>
        <dbReference type="ChEBI" id="CHEBI:15377"/>
        <dbReference type="ChEBI" id="CHEBI:15378"/>
        <dbReference type="ChEBI" id="CHEBI:30616"/>
        <dbReference type="ChEBI" id="CHEBI:43474"/>
        <dbReference type="ChEBI" id="CHEBI:456216"/>
        <dbReference type="EC" id="3.6.4.12"/>
    </reaction>
</comment>
<evidence type="ECO:0000256" key="17">
    <source>
        <dbReference type="ARBA" id="ARBA00023242"/>
    </source>
</evidence>
<dbReference type="AlphaFoldDB" id="A0A3R7JBN5"/>
<dbReference type="GO" id="GO:0043564">
    <property type="term" value="C:Ku70:Ku80 complex"/>
    <property type="evidence" value="ECO:0007669"/>
    <property type="project" value="InterPro"/>
</dbReference>
<dbReference type="OrthoDB" id="3249161at2759"/>
<keyword evidence="8" id="KW-0547">Nucleotide-binding</keyword>
<dbReference type="GO" id="GO:0003684">
    <property type="term" value="F:damaged DNA binding"/>
    <property type="evidence" value="ECO:0007669"/>
    <property type="project" value="InterPro"/>
</dbReference>
<evidence type="ECO:0000313" key="25">
    <source>
        <dbReference type="Proteomes" id="UP000215289"/>
    </source>
</evidence>
<dbReference type="PIRSF" id="PIRSF003033">
    <property type="entry name" value="Ku70"/>
    <property type="match status" value="1"/>
</dbReference>
<keyword evidence="15" id="KW-0233">DNA recombination</keyword>
<keyword evidence="14" id="KW-0238">DNA-binding</keyword>
<evidence type="ECO:0000256" key="6">
    <source>
        <dbReference type="ARBA" id="ARBA00021796"/>
    </source>
</evidence>
<evidence type="ECO:0000256" key="7">
    <source>
        <dbReference type="ARBA" id="ARBA00022454"/>
    </source>
</evidence>
<dbReference type="GO" id="GO:0000781">
    <property type="term" value="C:chromosome, telomeric region"/>
    <property type="evidence" value="ECO:0007669"/>
    <property type="project" value="UniProtKB-SubCell"/>
</dbReference>
<reference evidence="24 25" key="1">
    <citation type="submission" date="2018-08" db="EMBL/GenBank/DDBJ databases">
        <title>Draft genome sequences of two Aspergillus turcosus clinical strains isolated from bronchoalveolar lavage fluid: one azole-susceptible and the other azole-resistant.</title>
        <authorList>
            <person name="Parent-Michaud M."/>
            <person name="Dufresne P.J."/>
            <person name="Fournier E."/>
            <person name="Martineau C."/>
            <person name="Moreira S."/>
            <person name="Perkins V."/>
            <person name="De Repentigny L."/>
            <person name="Dufresne S.F."/>
        </authorList>
    </citation>
    <scope>NUCLEOTIDE SEQUENCE [LARGE SCALE GENOMIC DNA]</scope>
    <source>
        <strain evidence="24">HMR AF 1038</strain>
    </source>
</reference>
<dbReference type="EC" id="3.6.4.12" evidence="5"/>
<evidence type="ECO:0000313" key="24">
    <source>
        <dbReference type="EMBL" id="RLL93741.1"/>
    </source>
</evidence>
<feature type="compositionally biased region" description="Basic and acidic residues" evidence="22">
    <location>
        <begin position="1"/>
        <end position="10"/>
    </location>
</feature>
<proteinExistence type="inferred from homology"/>
<organism evidence="24 25">
    <name type="scientific">Aspergillus turcosus</name>
    <dbReference type="NCBI Taxonomy" id="1245748"/>
    <lineage>
        <taxon>Eukaryota</taxon>
        <taxon>Fungi</taxon>
        <taxon>Dikarya</taxon>
        <taxon>Ascomycota</taxon>
        <taxon>Pezizomycotina</taxon>
        <taxon>Eurotiomycetes</taxon>
        <taxon>Eurotiomycetidae</taxon>
        <taxon>Eurotiales</taxon>
        <taxon>Aspergillaceae</taxon>
        <taxon>Aspergillus</taxon>
        <taxon>Aspergillus subgen. Fumigati</taxon>
    </lineage>
</organism>
<dbReference type="FunFam" id="4.10.970.10:FF:000003">
    <property type="entry name" value="ATP-dependent DNA helicase II subunit 1"/>
    <property type="match status" value="1"/>
</dbReference>
<dbReference type="InterPro" id="IPR006164">
    <property type="entry name" value="DNA_bd_Ku70/Ku80"/>
</dbReference>
<evidence type="ECO:0000256" key="21">
    <source>
        <dbReference type="PIRSR" id="PIRSR003033-1"/>
    </source>
</evidence>
<evidence type="ECO:0000256" key="10">
    <source>
        <dbReference type="ARBA" id="ARBA00022801"/>
    </source>
</evidence>
<protein>
    <recommendedName>
        <fullName evidence="6">ATP-dependent DNA helicase II subunit 1</fullName>
        <ecNumber evidence="5">3.6.4.12</ecNumber>
    </recommendedName>
    <alternativeName>
        <fullName evidence="19">ATP-dependent DNA helicase II subunit Ku70</fullName>
    </alternativeName>
</protein>
<evidence type="ECO:0000256" key="8">
    <source>
        <dbReference type="ARBA" id="ARBA00022741"/>
    </source>
</evidence>
<dbReference type="InterPro" id="IPR005160">
    <property type="entry name" value="Ku_C"/>
</dbReference>
<dbReference type="InterPro" id="IPR003034">
    <property type="entry name" value="SAP_dom"/>
</dbReference>
<feature type="region of interest" description="Disordered" evidence="22">
    <location>
        <begin position="561"/>
        <end position="600"/>
    </location>
</feature>
<dbReference type="NCBIfam" id="TIGR00578">
    <property type="entry name" value="ku70"/>
    <property type="match status" value="1"/>
</dbReference>
<accession>A0A3R7JBN5</accession>
<dbReference type="SUPFAM" id="SSF100939">
    <property type="entry name" value="SPOC domain-like"/>
    <property type="match status" value="1"/>
</dbReference>
<comment type="subcellular location">
    <subcellularLocation>
        <location evidence="2">Chromosome</location>
        <location evidence="2">Telomere</location>
    </subcellularLocation>
    <subcellularLocation>
        <location evidence="1">Nucleus</location>
    </subcellularLocation>
</comment>
<comment type="caution">
    <text evidence="24">The sequence shown here is derived from an EMBL/GenBank/DDBJ whole genome shotgun (WGS) entry which is preliminary data.</text>
</comment>
<feature type="region of interest" description="Disordered" evidence="22">
    <location>
        <begin position="1"/>
        <end position="23"/>
    </location>
</feature>
<dbReference type="FunFam" id="2.40.290.10:FF:000001">
    <property type="entry name" value="X-ray repair cross complementing 6"/>
    <property type="match status" value="1"/>
</dbReference>
<dbReference type="InterPro" id="IPR036465">
    <property type="entry name" value="vWFA_dom_sf"/>
</dbReference>
<evidence type="ECO:0000256" key="15">
    <source>
        <dbReference type="ARBA" id="ARBA00023172"/>
    </source>
</evidence>